<protein>
    <submittedName>
        <fullName evidence="1">Uncharacterized protein</fullName>
    </submittedName>
</protein>
<dbReference type="Proteomes" id="UP001152795">
    <property type="component" value="Unassembled WGS sequence"/>
</dbReference>
<dbReference type="PANTHER" id="PTHR33332">
    <property type="entry name" value="REVERSE TRANSCRIPTASE DOMAIN-CONTAINING PROTEIN"/>
    <property type="match status" value="1"/>
</dbReference>
<dbReference type="SUPFAM" id="SSF56672">
    <property type="entry name" value="DNA/RNA polymerases"/>
    <property type="match status" value="1"/>
</dbReference>
<dbReference type="OrthoDB" id="414730at2759"/>
<evidence type="ECO:0000313" key="1">
    <source>
        <dbReference type="EMBL" id="CAB4004985.1"/>
    </source>
</evidence>
<dbReference type="EMBL" id="CACRXK020005065">
    <property type="protein sequence ID" value="CAB4004985.1"/>
    <property type="molecule type" value="Genomic_DNA"/>
</dbReference>
<dbReference type="InterPro" id="IPR043502">
    <property type="entry name" value="DNA/RNA_pol_sf"/>
</dbReference>
<keyword evidence="2" id="KW-1185">Reference proteome</keyword>
<comment type="caution">
    <text evidence="1">The sequence shown here is derived from an EMBL/GenBank/DDBJ whole genome shotgun (WGS) entry which is preliminary data.</text>
</comment>
<gene>
    <name evidence="1" type="ORF">PACLA_8A052984</name>
</gene>
<reference evidence="1" key="1">
    <citation type="submission" date="2020-04" db="EMBL/GenBank/DDBJ databases">
        <authorList>
            <person name="Alioto T."/>
            <person name="Alioto T."/>
            <person name="Gomez Garrido J."/>
        </authorList>
    </citation>
    <scope>NUCLEOTIDE SEQUENCE</scope>
    <source>
        <strain evidence="1">A484AB</strain>
    </source>
</reference>
<evidence type="ECO:0000313" key="2">
    <source>
        <dbReference type="Proteomes" id="UP001152795"/>
    </source>
</evidence>
<proteinExistence type="predicted"/>
<name>A0A6S7HGC0_PARCT</name>
<accession>A0A6S7HGC0</accession>
<dbReference type="PROSITE" id="PS50878">
    <property type="entry name" value="RT_POL"/>
    <property type="match status" value="1"/>
</dbReference>
<organism evidence="1 2">
    <name type="scientific">Paramuricea clavata</name>
    <name type="common">Red gorgonian</name>
    <name type="synonym">Violescent sea-whip</name>
    <dbReference type="NCBI Taxonomy" id="317549"/>
    <lineage>
        <taxon>Eukaryota</taxon>
        <taxon>Metazoa</taxon>
        <taxon>Cnidaria</taxon>
        <taxon>Anthozoa</taxon>
        <taxon>Octocorallia</taxon>
        <taxon>Malacalcyonacea</taxon>
        <taxon>Plexauridae</taxon>
        <taxon>Paramuricea</taxon>
    </lineage>
</organism>
<dbReference type="AlphaFoldDB" id="A0A6S7HGC0"/>
<sequence>MYLRPKNCVSAFLSLFHRSPLLPSVVKRSTSFPRQHYIQHIEGILSNFGEITAGIPQGSILGPLLFVIYINDLPSVLSNSEILMYADDTVIFREGTEVCKIKQELSDDLENVNLWFKDNMLHMHNDKTKSVLFGTVKRLSLNDELRIDLQGKPIKNATYYKYLGINILST</sequence>
<dbReference type="InterPro" id="IPR000477">
    <property type="entry name" value="RT_dom"/>
</dbReference>
<dbReference type="Pfam" id="PF00078">
    <property type="entry name" value="RVT_1"/>
    <property type="match status" value="1"/>
</dbReference>